<keyword evidence="2" id="KW-0732">Signal</keyword>
<dbReference type="PANTHER" id="PTHR35605:SF1">
    <property type="entry name" value="ECP2 EFFECTOR PROTEIN DOMAIN-CONTAINING PROTEIN-RELATED"/>
    <property type="match status" value="1"/>
</dbReference>
<feature type="signal peptide" evidence="2">
    <location>
        <begin position="1"/>
        <end position="19"/>
    </location>
</feature>
<sequence>MRALLVLLHFATFAFQPLAHPALEGSPETLSDAPSDNNDGGPNKPDAGATISSVVRGIAARPDPKAKEVHTVATVNKRDVEIQARGEENRRLKCGPGDHKWHYTPERYIKDNINSMKGWRGRLRIPKGHAVCGMLACTDSSSVWACNDDKDNDLVLEDGFRSIAADVEELRSRCRVPLGPFRLWEDKVLGQFFLTPTFNIFVRKEPQGCGNLDPV</sequence>
<dbReference type="AlphaFoldDB" id="A0A162IVB9"/>
<evidence type="ECO:0000313" key="3">
    <source>
        <dbReference type="EMBL" id="KZZ98922.1"/>
    </source>
</evidence>
<feature type="chain" id="PRO_5007836193" evidence="2">
    <location>
        <begin position="20"/>
        <end position="215"/>
    </location>
</feature>
<keyword evidence="4" id="KW-1185">Reference proteome</keyword>
<accession>A0A162IVB9</accession>
<evidence type="ECO:0000313" key="4">
    <source>
        <dbReference type="Proteomes" id="UP000078544"/>
    </source>
</evidence>
<evidence type="ECO:0000256" key="1">
    <source>
        <dbReference type="SAM" id="MobiDB-lite"/>
    </source>
</evidence>
<name>A0A162IVB9_9HYPO</name>
<comment type="caution">
    <text evidence="3">The sequence shown here is derived from an EMBL/GenBank/DDBJ whole genome shotgun (WGS) entry which is preliminary data.</text>
</comment>
<proteinExistence type="predicted"/>
<dbReference type="PANTHER" id="PTHR35605">
    <property type="entry name" value="ECP2 EFFECTOR PROTEIN DOMAIN-CONTAINING PROTEIN-RELATED"/>
    <property type="match status" value="1"/>
</dbReference>
<dbReference type="EMBL" id="AZGY01000004">
    <property type="protein sequence ID" value="KZZ98922.1"/>
    <property type="molecule type" value="Genomic_DNA"/>
</dbReference>
<organism evidence="3 4">
    <name type="scientific">Moelleriella libera RCEF 2490</name>
    <dbReference type="NCBI Taxonomy" id="1081109"/>
    <lineage>
        <taxon>Eukaryota</taxon>
        <taxon>Fungi</taxon>
        <taxon>Dikarya</taxon>
        <taxon>Ascomycota</taxon>
        <taxon>Pezizomycotina</taxon>
        <taxon>Sordariomycetes</taxon>
        <taxon>Hypocreomycetidae</taxon>
        <taxon>Hypocreales</taxon>
        <taxon>Clavicipitaceae</taxon>
        <taxon>Moelleriella</taxon>
    </lineage>
</organism>
<gene>
    <name evidence="3" type="ORF">AAL_02473</name>
</gene>
<feature type="compositionally biased region" description="Polar residues" evidence="1">
    <location>
        <begin position="28"/>
        <end position="40"/>
    </location>
</feature>
<reference evidence="3 4" key="1">
    <citation type="journal article" date="2016" name="Genome Biol. Evol.">
        <title>Divergent and convergent evolution of fungal pathogenicity.</title>
        <authorList>
            <person name="Shang Y."/>
            <person name="Xiao G."/>
            <person name="Zheng P."/>
            <person name="Cen K."/>
            <person name="Zhan S."/>
            <person name="Wang C."/>
        </authorList>
    </citation>
    <scope>NUCLEOTIDE SEQUENCE [LARGE SCALE GENOMIC DNA]</scope>
    <source>
        <strain evidence="3 4">RCEF 2490</strain>
    </source>
</reference>
<protein>
    <submittedName>
        <fullName evidence="3">Uncharacterized protein</fullName>
    </submittedName>
</protein>
<dbReference type="Proteomes" id="UP000078544">
    <property type="component" value="Unassembled WGS sequence"/>
</dbReference>
<feature type="region of interest" description="Disordered" evidence="1">
    <location>
        <begin position="25"/>
        <end position="49"/>
    </location>
</feature>
<evidence type="ECO:0000256" key="2">
    <source>
        <dbReference type="SAM" id="SignalP"/>
    </source>
</evidence>